<dbReference type="PANTHER" id="PTHR47926">
    <property type="entry name" value="PENTATRICOPEPTIDE REPEAT-CONTAINING PROTEIN"/>
    <property type="match status" value="1"/>
</dbReference>
<sequence length="627" mass="68775">MLRTALRFQATAAALSSNTALSLPHQHIFNSISSLPALKCLHAVLLKEGLSHHLPLATKLLALAASLSPVVGYARKLFDAAPHRDSFMWNTILRAYADLGPCQEVPLLYRQMHRDGLSPDHFTFPFVVRSCAVVSALAEGKQVHCNAIKHGFESNAFLQTALVTMYAQNGLIYDSELVFGEMAFRNIVSWTSMIAGYVQNSIFGKALGVFRWMVASGTRPNEVTLVSVLPALRASECLLSGMLIHGFMSKLGLNFHLSLVNALIAMYGRCGSINVARSLFDEMPARNLVSWNTMIAMYEQSSEESNAIKTFRTMLTEKVAPNSVTLVSVISACASSGALETGKWVHAFARNRGLDVDVRVGNALLDMYGKCGSIDAARDVFDKLSWKGVVSWSAMIRAYAAHGQVEDALQLFAEMRAEGIRPNTFTYTSILAACSHSGLMNEGMEHFDSMRSYNITPTLEHCACMVDLLGRAGRLVDAHEFVKRMPVQPDIGVWGALLGACKTHGDLEIAESVFDELSSLGCNNATLYVLMANMYAEAKSLVVPSTTNGFGCDMVADVLRNTMTLIPPRVPHSYIVALIEEEASPNFKIVVVGDKNSVRHIQVYDSRLCRWKIKGMLMIHYAMLGAR</sequence>
<dbReference type="InterPro" id="IPR002885">
    <property type="entry name" value="PPR_rpt"/>
</dbReference>
<dbReference type="EMBL" id="CP136893">
    <property type="protein sequence ID" value="WOL03557.1"/>
    <property type="molecule type" value="Genomic_DNA"/>
</dbReference>
<keyword evidence="1" id="KW-0677">Repeat</keyword>
<proteinExistence type="inferred from homology"/>
<dbReference type="FunFam" id="1.25.40.10:FF:000196">
    <property type="entry name" value="Pentatricopeptide repeat-containing protein At4g14850"/>
    <property type="match status" value="1"/>
</dbReference>
<dbReference type="InterPro" id="IPR046960">
    <property type="entry name" value="PPR_At4g14850-like_plant"/>
</dbReference>
<feature type="repeat" description="PPR" evidence="3">
    <location>
        <begin position="423"/>
        <end position="457"/>
    </location>
</feature>
<dbReference type="FunFam" id="1.25.40.10:FF:000344">
    <property type="entry name" value="Pentatricopeptide repeat-containing protein"/>
    <property type="match status" value="1"/>
</dbReference>
<comment type="similarity">
    <text evidence="2">Belongs to the PPR family. PCMP-E subfamily.</text>
</comment>
<evidence type="ECO:0000313" key="5">
    <source>
        <dbReference type="Proteomes" id="UP001327560"/>
    </source>
</evidence>
<feature type="repeat" description="PPR" evidence="3">
    <location>
        <begin position="490"/>
        <end position="524"/>
    </location>
</feature>
<dbReference type="Proteomes" id="UP001327560">
    <property type="component" value="Chromosome 4"/>
</dbReference>
<evidence type="ECO:0000313" key="4">
    <source>
        <dbReference type="EMBL" id="WOL03557.1"/>
    </source>
</evidence>
<name>A0AAQ3KBK8_9LILI</name>
<feature type="repeat" description="PPR" evidence="3">
    <location>
        <begin position="287"/>
        <end position="321"/>
    </location>
</feature>
<dbReference type="Gene3D" id="1.25.40.10">
    <property type="entry name" value="Tetratricopeptide repeat domain"/>
    <property type="match status" value="5"/>
</dbReference>
<feature type="repeat" description="PPR" evidence="3">
    <location>
        <begin position="388"/>
        <end position="422"/>
    </location>
</feature>
<keyword evidence="5" id="KW-1185">Reference proteome</keyword>
<evidence type="ECO:0000256" key="3">
    <source>
        <dbReference type="PROSITE-ProRule" id="PRU00708"/>
    </source>
</evidence>
<dbReference type="PROSITE" id="PS51375">
    <property type="entry name" value="PPR"/>
    <property type="match status" value="6"/>
</dbReference>
<dbReference type="FunFam" id="1.25.40.10:FF:000090">
    <property type="entry name" value="Pentatricopeptide repeat-containing protein, chloroplastic"/>
    <property type="match status" value="1"/>
</dbReference>
<dbReference type="Pfam" id="PF01535">
    <property type="entry name" value="PPR"/>
    <property type="match status" value="3"/>
</dbReference>
<dbReference type="PANTHER" id="PTHR47926:SF454">
    <property type="entry name" value="REPEAT-CONTAINING PROTEIN, PUTATIVE-RELATED"/>
    <property type="match status" value="1"/>
</dbReference>
<reference evidence="4 5" key="1">
    <citation type="submission" date="2023-10" db="EMBL/GenBank/DDBJ databases">
        <title>Chromosome-scale genome assembly provides insights into flower coloration mechanisms of Canna indica.</title>
        <authorList>
            <person name="Li C."/>
        </authorList>
    </citation>
    <scope>NUCLEOTIDE SEQUENCE [LARGE SCALE GENOMIC DNA]</scope>
    <source>
        <tissue evidence="4">Flower</tissue>
    </source>
</reference>
<evidence type="ECO:0000256" key="1">
    <source>
        <dbReference type="ARBA" id="ARBA00022737"/>
    </source>
</evidence>
<protein>
    <submittedName>
        <fullName evidence="4">Pentatricopeptide repeat-containing protein</fullName>
    </submittedName>
</protein>
<dbReference type="NCBIfam" id="TIGR00756">
    <property type="entry name" value="PPR"/>
    <property type="match status" value="5"/>
</dbReference>
<dbReference type="AlphaFoldDB" id="A0AAQ3KBK8"/>
<organism evidence="4 5">
    <name type="scientific">Canna indica</name>
    <name type="common">Indian-shot</name>
    <dbReference type="NCBI Taxonomy" id="4628"/>
    <lineage>
        <taxon>Eukaryota</taxon>
        <taxon>Viridiplantae</taxon>
        <taxon>Streptophyta</taxon>
        <taxon>Embryophyta</taxon>
        <taxon>Tracheophyta</taxon>
        <taxon>Spermatophyta</taxon>
        <taxon>Magnoliopsida</taxon>
        <taxon>Liliopsida</taxon>
        <taxon>Zingiberales</taxon>
        <taxon>Cannaceae</taxon>
        <taxon>Canna</taxon>
    </lineage>
</organism>
<dbReference type="InterPro" id="IPR011990">
    <property type="entry name" value="TPR-like_helical_dom_sf"/>
</dbReference>
<gene>
    <name evidence="4" type="ORF">Cni_G12277</name>
</gene>
<evidence type="ECO:0000256" key="2">
    <source>
        <dbReference type="ARBA" id="ARBA00061659"/>
    </source>
</evidence>
<dbReference type="GO" id="GO:0003723">
    <property type="term" value="F:RNA binding"/>
    <property type="evidence" value="ECO:0007669"/>
    <property type="project" value="InterPro"/>
</dbReference>
<accession>A0AAQ3KBK8</accession>
<dbReference type="Pfam" id="PF13041">
    <property type="entry name" value="PPR_2"/>
    <property type="match status" value="3"/>
</dbReference>
<feature type="repeat" description="PPR" evidence="3">
    <location>
        <begin position="186"/>
        <end position="220"/>
    </location>
</feature>
<dbReference type="GO" id="GO:0009451">
    <property type="term" value="P:RNA modification"/>
    <property type="evidence" value="ECO:0007669"/>
    <property type="project" value="InterPro"/>
</dbReference>
<feature type="repeat" description="PPR" evidence="3">
    <location>
        <begin position="85"/>
        <end position="119"/>
    </location>
</feature>